<accession>A0A811R7I1</accession>
<dbReference type="PANTHER" id="PTHR37371">
    <property type="entry name" value="OS08G0180400 PROTEIN"/>
    <property type="match status" value="1"/>
</dbReference>
<evidence type="ECO:0000256" key="1">
    <source>
        <dbReference type="SAM" id="MobiDB-lite"/>
    </source>
</evidence>
<organism evidence="2 3">
    <name type="scientific">Miscanthus lutarioriparius</name>
    <dbReference type="NCBI Taxonomy" id="422564"/>
    <lineage>
        <taxon>Eukaryota</taxon>
        <taxon>Viridiplantae</taxon>
        <taxon>Streptophyta</taxon>
        <taxon>Embryophyta</taxon>
        <taxon>Tracheophyta</taxon>
        <taxon>Spermatophyta</taxon>
        <taxon>Magnoliopsida</taxon>
        <taxon>Liliopsida</taxon>
        <taxon>Poales</taxon>
        <taxon>Poaceae</taxon>
        <taxon>PACMAD clade</taxon>
        <taxon>Panicoideae</taxon>
        <taxon>Andropogonodae</taxon>
        <taxon>Andropogoneae</taxon>
        <taxon>Saccharinae</taxon>
        <taxon>Miscanthus</taxon>
    </lineage>
</organism>
<dbReference type="EMBL" id="CAJGYO010000013">
    <property type="protein sequence ID" value="CAD6266020.1"/>
    <property type="molecule type" value="Genomic_DNA"/>
</dbReference>
<gene>
    <name evidence="2" type="ORF">NCGR_LOCUS49325</name>
</gene>
<sequence>MARPRATTNAASSKPKSKPKAKPSCPGPGPSLSFRLSPSSPPAKPGTRNSTPLVSPAATSTIGDLRSLAASHLDSLKRRLDALHGDCVRDLEASHSRISKRVKMQSHGCLQLAEEVEKEQKKMADKIAEHAELVKTSYKKFVAEVQASTSRGTLQTETTYYLNFSSVPCVSLQQTCFVLTLVVATSVQVVNPYLADACLFILDQVPLSTSIEDQNISDLNHVCSSSTLAIA</sequence>
<name>A0A811R7I1_9POAL</name>
<reference evidence="2" key="1">
    <citation type="submission" date="2020-10" db="EMBL/GenBank/DDBJ databases">
        <authorList>
            <person name="Han B."/>
            <person name="Lu T."/>
            <person name="Zhao Q."/>
            <person name="Huang X."/>
            <person name="Zhao Y."/>
        </authorList>
    </citation>
    <scope>NUCLEOTIDE SEQUENCE</scope>
</reference>
<evidence type="ECO:0000313" key="3">
    <source>
        <dbReference type="Proteomes" id="UP000604825"/>
    </source>
</evidence>
<comment type="caution">
    <text evidence="2">The sequence shown here is derived from an EMBL/GenBank/DDBJ whole genome shotgun (WGS) entry which is preliminary data.</text>
</comment>
<feature type="region of interest" description="Disordered" evidence="1">
    <location>
        <begin position="1"/>
        <end position="58"/>
    </location>
</feature>
<protein>
    <submittedName>
        <fullName evidence="2">Uncharacterized protein</fullName>
    </submittedName>
</protein>
<evidence type="ECO:0000313" key="2">
    <source>
        <dbReference type="EMBL" id="CAD6266020.1"/>
    </source>
</evidence>
<dbReference type="OrthoDB" id="1933837at2759"/>
<dbReference type="AlphaFoldDB" id="A0A811R7I1"/>
<dbReference type="Proteomes" id="UP000604825">
    <property type="component" value="Unassembled WGS sequence"/>
</dbReference>
<keyword evidence="3" id="KW-1185">Reference proteome</keyword>
<proteinExistence type="predicted"/>
<feature type="compositionally biased region" description="Polar residues" evidence="1">
    <location>
        <begin position="47"/>
        <end position="58"/>
    </location>
</feature>
<dbReference type="PANTHER" id="PTHR37371:SF1">
    <property type="entry name" value="KINESIN-LIKE PROTEIN"/>
    <property type="match status" value="1"/>
</dbReference>